<dbReference type="GO" id="GO:0051028">
    <property type="term" value="P:mRNA transport"/>
    <property type="evidence" value="ECO:0007669"/>
    <property type="project" value="UniProtKB-KW"/>
</dbReference>
<dbReference type="InterPro" id="IPR025712">
    <property type="entry name" value="Nup54_alpha-helical_dom"/>
</dbReference>
<evidence type="ECO:0000313" key="19">
    <source>
        <dbReference type="Ensembl" id="ENSCVAP00000013037.1"/>
    </source>
</evidence>
<feature type="domain" description="Nup54 C-terminal interacting" evidence="18">
    <location>
        <begin position="512"/>
        <end position="550"/>
    </location>
</feature>
<dbReference type="Proteomes" id="UP000265020">
    <property type="component" value="Unassembled WGS sequence"/>
</dbReference>
<dbReference type="GO" id="GO:0044613">
    <property type="term" value="C:nuclear pore central transport channel"/>
    <property type="evidence" value="ECO:0007669"/>
    <property type="project" value="TreeGrafter"/>
</dbReference>
<keyword evidence="10" id="KW-0472">Membrane</keyword>
<reference evidence="19" key="2">
    <citation type="submission" date="2025-09" db="UniProtKB">
        <authorList>
            <consortium name="Ensembl"/>
        </authorList>
    </citation>
    <scope>IDENTIFICATION</scope>
</reference>
<comment type="subunit">
    <text evidence="15">Component of the p62 complex, a complex composed of NUP62, NUP54, and the isoform p58 and isoform p45 of NUP58. Interacts with NUTF2.</text>
</comment>
<dbReference type="FunFam" id="1.20.5.490:FF:000003">
    <property type="entry name" value="nucleoporin p54 isoform X1"/>
    <property type="match status" value="1"/>
</dbReference>
<dbReference type="InterPro" id="IPR024864">
    <property type="entry name" value="Nup54/Nup57/Nup44"/>
</dbReference>
<evidence type="ECO:0000256" key="1">
    <source>
        <dbReference type="ARBA" id="ARBA00004335"/>
    </source>
</evidence>
<keyword evidence="11" id="KW-0325">Glycoprotein</keyword>
<dbReference type="RefSeq" id="XP_015231832.1">
    <property type="nucleotide sequence ID" value="XM_015376346.1"/>
</dbReference>
<dbReference type="AlphaFoldDB" id="A0A3Q2D3X8"/>
<evidence type="ECO:0000256" key="16">
    <source>
        <dbReference type="ARBA" id="ARBA00076402"/>
    </source>
</evidence>
<keyword evidence="9" id="KW-0906">Nuclear pore complex</keyword>
<evidence type="ECO:0000256" key="13">
    <source>
        <dbReference type="ARBA" id="ARBA00054361"/>
    </source>
</evidence>
<evidence type="ECO:0000313" key="20">
    <source>
        <dbReference type="Proteomes" id="UP000265020"/>
    </source>
</evidence>
<comment type="similarity">
    <text evidence="14">Belongs to the NUP54 family.</text>
</comment>
<evidence type="ECO:0000256" key="9">
    <source>
        <dbReference type="ARBA" id="ARBA00023132"/>
    </source>
</evidence>
<evidence type="ECO:0000256" key="14">
    <source>
        <dbReference type="ARBA" id="ARBA00060798"/>
    </source>
</evidence>
<evidence type="ECO:0000256" key="4">
    <source>
        <dbReference type="ARBA" id="ARBA00022448"/>
    </source>
</evidence>
<reference evidence="19" key="1">
    <citation type="submission" date="2025-08" db="UniProtKB">
        <authorList>
            <consortium name="Ensembl"/>
        </authorList>
    </citation>
    <scope>IDENTIFICATION</scope>
</reference>
<evidence type="ECO:0000256" key="5">
    <source>
        <dbReference type="ARBA" id="ARBA00022737"/>
    </source>
</evidence>
<dbReference type="CTD" id="53371"/>
<dbReference type="Pfam" id="PF18437">
    <property type="entry name" value="Nup54_C"/>
    <property type="match status" value="1"/>
</dbReference>
<dbReference type="Gene3D" id="1.20.5.490">
    <property type="entry name" value="Single helix bin"/>
    <property type="match status" value="1"/>
</dbReference>
<evidence type="ECO:0000256" key="10">
    <source>
        <dbReference type="ARBA" id="ARBA00023136"/>
    </source>
</evidence>
<protein>
    <recommendedName>
        <fullName evidence="16">54 kDa nucleoporin</fullName>
    </recommendedName>
</protein>
<keyword evidence="4" id="KW-0813">Transport</keyword>
<sequence length="566" mass="60872">MAFSFGGAATNTAAGTSGFSFGQFGAKTTASTTFGFNPTATTTTASSGFGTLTAPAFGTATTTAAAAPGFGFSSTNTGAFGGFGTTTTTATAPGSTFNFASSNTTGGLFGNTQNKAFGFPSGLGTGTTTGATGFGTGLGTTGLGFGGFNIQSTAQPQGGLFGQPAQQLGQAQPTQLYQQVTALSAPTLLGDERDSILAKWNQLQAYWGTGKGYYANNNPSVEFTQENPFCRFKAVGYSCVPVSKDEDGLVVLILNKKEPDVRAQQQQLVESLHKVLGSNQTLTVNVEGVKALPNDQTEVIIYLVERSPNGTSKRIPASTLFGFLEQANIKAQLGQIGVVMSVTRTELTPAQLKQLLQNAPAGVDPIIWEQAKVDNPDPEKLIPVPMVGFKELLRRLQIQEQMTKQHQTRVDIISNDISELQKNQATTVAKIAQYKRKLMDLSHRVLQVLIKQEIQRKSGYAIQVDEEHLRVQLDTIQSELNAPTQFKGRLNELMSQIRMQNHFGAVRSEERYNVDEDLLREIKQHLKQQQDGLSHLISVIKDDLEDIKLIEHGLNDGGHMRGGILS</sequence>
<proteinExistence type="inferred from homology"/>
<comment type="subcellular location">
    <subcellularLocation>
        <location evidence="1">Nucleus membrane</location>
        <topology evidence="1">Peripheral membrane protein</topology>
        <orientation evidence="1">Cytoplasmic side</orientation>
    </subcellularLocation>
    <subcellularLocation>
        <location evidence="3">Nucleus membrane</location>
        <topology evidence="3">Peripheral membrane protein</topology>
        <orientation evidence="3">Nucleoplasmic side</orientation>
    </subcellularLocation>
    <subcellularLocation>
        <location evidence="2">Nucleus</location>
        <location evidence="2">Nuclear pore complex</location>
    </subcellularLocation>
</comment>
<evidence type="ECO:0000259" key="17">
    <source>
        <dbReference type="Pfam" id="PF13874"/>
    </source>
</evidence>
<dbReference type="Gene3D" id="1.20.5.170">
    <property type="match status" value="1"/>
</dbReference>
<keyword evidence="5" id="KW-0677">Repeat</keyword>
<evidence type="ECO:0000256" key="11">
    <source>
        <dbReference type="ARBA" id="ARBA00023180"/>
    </source>
</evidence>
<evidence type="ECO:0000256" key="8">
    <source>
        <dbReference type="ARBA" id="ARBA00023010"/>
    </source>
</evidence>
<dbReference type="GeneTree" id="ENSGT00390000013620"/>
<keyword evidence="8" id="KW-0811">Translocation</keyword>
<dbReference type="PANTHER" id="PTHR13000:SF0">
    <property type="entry name" value="NUCLEOPORIN P54"/>
    <property type="match status" value="1"/>
</dbReference>
<dbReference type="GeneID" id="107085795"/>
<evidence type="ECO:0000259" key="18">
    <source>
        <dbReference type="Pfam" id="PF18437"/>
    </source>
</evidence>
<dbReference type="OMA" id="MMQTRLH"/>
<evidence type="ECO:0000256" key="7">
    <source>
        <dbReference type="ARBA" id="ARBA00022927"/>
    </source>
</evidence>
<keyword evidence="7" id="KW-0653">Protein transport</keyword>
<evidence type="ECO:0000256" key="12">
    <source>
        <dbReference type="ARBA" id="ARBA00023242"/>
    </source>
</evidence>
<dbReference type="STRING" id="28743.ENSCVAP00000013037"/>
<dbReference type="Pfam" id="PF13874">
    <property type="entry name" value="Nup54"/>
    <property type="match status" value="1"/>
</dbReference>
<dbReference type="FunFam" id="1.20.5.170:FF:000034">
    <property type="entry name" value="Nucleoporin P54, putative"/>
    <property type="match status" value="1"/>
</dbReference>
<dbReference type="GO" id="GO:0036228">
    <property type="term" value="P:protein localization to nuclear inner membrane"/>
    <property type="evidence" value="ECO:0007669"/>
    <property type="project" value="TreeGrafter"/>
</dbReference>
<dbReference type="GO" id="GO:0031965">
    <property type="term" value="C:nuclear membrane"/>
    <property type="evidence" value="ECO:0007669"/>
    <property type="project" value="UniProtKB-SubCell"/>
</dbReference>
<keyword evidence="12" id="KW-0539">Nucleus</keyword>
<evidence type="ECO:0000256" key="2">
    <source>
        <dbReference type="ARBA" id="ARBA00004567"/>
    </source>
</evidence>
<dbReference type="Ensembl" id="ENSCVAT00000030564.1">
    <property type="protein sequence ID" value="ENSCVAP00000013037.1"/>
    <property type="gene ID" value="ENSCVAG00000015484.1"/>
</dbReference>
<dbReference type="GO" id="GO:0006999">
    <property type="term" value="P:nuclear pore organization"/>
    <property type="evidence" value="ECO:0007669"/>
    <property type="project" value="TreeGrafter"/>
</dbReference>
<evidence type="ECO:0000256" key="15">
    <source>
        <dbReference type="ARBA" id="ARBA00064717"/>
    </source>
</evidence>
<feature type="domain" description="Nucleoporin Nup54 alpha-helical" evidence="17">
    <location>
        <begin position="360"/>
        <end position="497"/>
    </location>
</feature>
<organism evidence="19 20">
    <name type="scientific">Cyprinodon variegatus</name>
    <name type="common">Sheepshead minnow</name>
    <dbReference type="NCBI Taxonomy" id="28743"/>
    <lineage>
        <taxon>Eukaryota</taxon>
        <taxon>Metazoa</taxon>
        <taxon>Chordata</taxon>
        <taxon>Craniata</taxon>
        <taxon>Vertebrata</taxon>
        <taxon>Euteleostomi</taxon>
        <taxon>Actinopterygii</taxon>
        <taxon>Neopterygii</taxon>
        <taxon>Teleostei</taxon>
        <taxon>Neoteleostei</taxon>
        <taxon>Acanthomorphata</taxon>
        <taxon>Ovalentaria</taxon>
        <taxon>Atherinomorphae</taxon>
        <taxon>Cyprinodontiformes</taxon>
        <taxon>Cyprinodontidae</taxon>
        <taxon>Cyprinodon</taxon>
    </lineage>
</organism>
<accession>A0A3Q2D3X8</accession>
<keyword evidence="6" id="KW-0509">mRNA transport</keyword>
<dbReference type="GO" id="GO:0006607">
    <property type="term" value="P:NLS-bearing protein import into nucleus"/>
    <property type="evidence" value="ECO:0007669"/>
    <property type="project" value="TreeGrafter"/>
</dbReference>
<comment type="function">
    <text evidence="13">Component of the nuclear pore complex, a complex required for the trafficking across the nuclear membrane.</text>
</comment>
<dbReference type="GO" id="GO:0017056">
    <property type="term" value="F:structural constituent of nuclear pore"/>
    <property type="evidence" value="ECO:0007669"/>
    <property type="project" value="TreeGrafter"/>
</dbReference>
<keyword evidence="20" id="KW-1185">Reference proteome</keyword>
<name>A0A3Q2D3X8_CYPVA</name>
<dbReference type="InterPro" id="IPR040985">
    <property type="entry name" value="Nup54_C"/>
</dbReference>
<dbReference type="PANTHER" id="PTHR13000">
    <property type="entry name" value="NUCLEOPORIN P54"/>
    <property type="match status" value="1"/>
</dbReference>
<evidence type="ECO:0000256" key="6">
    <source>
        <dbReference type="ARBA" id="ARBA00022816"/>
    </source>
</evidence>
<evidence type="ECO:0000256" key="3">
    <source>
        <dbReference type="ARBA" id="ARBA00004620"/>
    </source>
</evidence>
<dbReference type="OrthoDB" id="6162375at2759"/>